<proteinExistence type="predicted"/>
<dbReference type="KEGG" id="tsph:KIH39_08895"/>
<keyword evidence="3" id="KW-1185">Reference proteome</keyword>
<evidence type="ECO:0000256" key="1">
    <source>
        <dbReference type="SAM" id="Phobius"/>
    </source>
</evidence>
<protein>
    <submittedName>
        <fullName evidence="2">Uncharacterized protein</fullName>
    </submittedName>
</protein>
<feature type="transmembrane region" description="Helical" evidence="1">
    <location>
        <begin position="94"/>
        <end position="124"/>
    </location>
</feature>
<name>A0A8E6B8C3_9BACT</name>
<feature type="transmembrane region" description="Helical" evidence="1">
    <location>
        <begin position="14"/>
        <end position="35"/>
    </location>
</feature>
<dbReference type="RefSeq" id="WP_213498981.1">
    <property type="nucleotide sequence ID" value="NZ_CP074694.1"/>
</dbReference>
<evidence type="ECO:0000313" key="2">
    <source>
        <dbReference type="EMBL" id="QVL34005.1"/>
    </source>
</evidence>
<feature type="transmembrane region" description="Helical" evidence="1">
    <location>
        <begin position="47"/>
        <end position="64"/>
    </location>
</feature>
<keyword evidence="1" id="KW-0812">Transmembrane</keyword>
<keyword evidence="1" id="KW-0472">Membrane</keyword>
<keyword evidence="1" id="KW-1133">Transmembrane helix</keyword>
<accession>A0A8E6B8C3</accession>
<organism evidence="2 3">
    <name type="scientific">Telmatocola sphagniphila</name>
    <dbReference type="NCBI Taxonomy" id="1123043"/>
    <lineage>
        <taxon>Bacteria</taxon>
        <taxon>Pseudomonadati</taxon>
        <taxon>Planctomycetota</taxon>
        <taxon>Planctomycetia</taxon>
        <taxon>Gemmatales</taxon>
        <taxon>Gemmataceae</taxon>
    </lineage>
</organism>
<evidence type="ECO:0000313" key="3">
    <source>
        <dbReference type="Proteomes" id="UP000676194"/>
    </source>
</evidence>
<dbReference type="Proteomes" id="UP000676194">
    <property type="component" value="Chromosome"/>
</dbReference>
<gene>
    <name evidence="2" type="ORF">KIH39_08895</name>
</gene>
<dbReference type="AlphaFoldDB" id="A0A8E6B8C3"/>
<reference evidence="2" key="1">
    <citation type="submission" date="2021-05" db="EMBL/GenBank/DDBJ databases">
        <title>Complete genome sequence of the cellulolytic planctomycete Telmatocola sphagniphila SP2T and characterization of the first cellulase from planctomycetes.</title>
        <authorList>
            <person name="Rakitin A.L."/>
            <person name="Beletsky A.V."/>
            <person name="Naumoff D.G."/>
            <person name="Kulichevskaya I.S."/>
            <person name="Mardanov A.V."/>
            <person name="Ravin N.V."/>
            <person name="Dedysh S.N."/>
        </authorList>
    </citation>
    <scope>NUCLEOTIDE SEQUENCE</scope>
    <source>
        <strain evidence="2">SP2T</strain>
    </source>
</reference>
<dbReference type="EMBL" id="CP074694">
    <property type="protein sequence ID" value="QVL34005.1"/>
    <property type="molecule type" value="Genomic_DNA"/>
</dbReference>
<sequence>MADIDAIQLKVESALLFLLLLQAISLPVASLFGYLAGRKGATQTVRILAISLLLGAAVPCYLAVTRCTNAQHDIQARFEGKVSSPFVSSERANAYVAAVTNFMTFSIGLGMITLIITLAAFGIARWRSRALSSNLLILE</sequence>